<dbReference type="AlphaFoldDB" id="A0A2S8FDZ6"/>
<evidence type="ECO:0000313" key="3">
    <source>
        <dbReference type="Proteomes" id="UP000238322"/>
    </source>
</evidence>
<dbReference type="OrthoDB" id="277172at2"/>
<evidence type="ECO:0000313" key="2">
    <source>
        <dbReference type="EMBL" id="PQO30377.1"/>
    </source>
</evidence>
<reference evidence="2 3" key="1">
    <citation type="submission" date="2018-02" db="EMBL/GenBank/DDBJ databases">
        <title>Comparative genomes isolates from brazilian mangrove.</title>
        <authorList>
            <person name="Araujo J.E."/>
            <person name="Taketani R.G."/>
            <person name="Silva M.C.P."/>
            <person name="Loureco M.V."/>
            <person name="Andreote F.D."/>
        </authorList>
    </citation>
    <scope>NUCLEOTIDE SEQUENCE [LARGE SCALE GENOMIC DNA]</scope>
    <source>
        <strain evidence="2 3">Hex-1 MGV</strain>
    </source>
</reference>
<comment type="caution">
    <text evidence="2">The sequence shown here is derived from an EMBL/GenBank/DDBJ whole genome shotgun (WGS) entry which is preliminary data.</text>
</comment>
<accession>A0A2S8FDZ6</accession>
<feature type="region of interest" description="Disordered" evidence="1">
    <location>
        <begin position="105"/>
        <end position="132"/>
    </location>
</feature>
<organism evidence="2 3">
    <name type="scientific">Blastopirellula marina</name>
    <dbReference type="NCBI Taxonomy" id="124"/>
    <lineage>
        <taxon>Bacteria</taxon>
        <taxon>Pseudomonadati</taxon>
        <taxon>Planctomycetota</taxon>
        <taxon>Planctomycetia</taxon>
        <taxon>Pirellulales</taxon>
        <taxon>Pirellulaceae</taxon>
        <taxon>Blastopirellula</taxon>
    </lineage>
</organism>
<evidence type="ECO:0000256" key="1">
    <source>
        <dbReference type="SAM" id="MobiDB-lite"/>
    </source>
</evidence>
<gene>
    <name evidence="2" type="ORF">C5Y83_23720</name>
</gene>
<dbReference type="RefSeq" id="WP_105332282.1">
    <property type="nucleotide sequence ID" value="NZ_PUHY01000014.1"/>
</dbReference>
<proteinExistence type="predicted"/>
<feature type="compositionally biased region" description="Basic and acidic residues" evidence="1">
    <location>
        <begin position="105"/>
        <end position="120"/>
    </location>
</feature>
<dbReference type="Proteomes" id="UP000238322">
    <property type="component" value="Unassembled WGS sequence"/>
</dbReference>
<protein>
    <submittedName>
        <fullName evidence="2">Uncharacterized protein</fullName>
    </submittedName>
</protein>
<sequence length="196" mass="21902">MTSVVCLLAVLSAPPTPSLVDEVKVAATESPEQPPLKPFEIRRALHAALKDEATSETFNKRYDATERLCALFYEMMLNDDFPELDRQKWRARLVSRLRSVRDDVEKNLPPETTSYDRTEETSSSISQARGGGAIDQRGADELIDLITTTIAPETWEVHGGNGSIFYYSNLRVLVIRQTEEVHEKIGGINRGLRAGP</sequence>
<name>A0A2S8FDZ6_9BACT</name>
<dbReference type="EMBL" id="PUHY01000014">
    <property type="protein sequence ID" value="PQO30377.1"/>
    <property type="molecule type" value="Genomic_DNA"/>
</dbReference>